<evidence type="ECO:0000256" key="5">
    <source>
        <dbReference type="ARBA" id="ARBA00023049"/>
    </source>
</evidence>
<name>A0ABW1AXI0_9RHOO</name>
<dbReference type="NCBIfam" id="TIGR00608">
    <property type="entry name" value="radc"/>
    <property type="match status" value="1"/>
</dbReference>
<dbReference type="PROSITE" id="PS01302">
    <property type="entry name" value="UPF0758"/>
    <property type="match status" value="1"/>
</dbReference>
<organism evidence="7 8">
    <name type="scientific">Thauera sinica</name>
    <dbReference type="NCBI Taxonomy" id="2665146"/>
    <lineage>
        <taxon>Bacteria</taxon>
        <taxon>Pseudomonadati</taxon>
        <taxon>Pseudomonadota</taxon>
        <taxon>Betaproteobacteria</taxon>
        <taxon>Rhodocyclales</taxon>
        <taxon>Zoogloeaceae</taxon>
        <taxon>Thauera</taxon>
    </lineage>
</organism>
<dbReference type="InterPro" id="IPR020891">
    <property type="entry name" value="UPF0758_CS"/>
</dbReference>
<dbReference type="SUPFAM" id="SSF102712">
    <property type="entry name" value="JAB1/MPN domain"/>
    <property type="match status" value="1"/>
</dbReference>
<dbReference type="Gene3D" id="3.40.140.10">
    <property type="entry name" value="Cytidine Deaminase, domain 2"/>
    <property type="match status" value="1"/>
</dbReference>
<feature type="domain" description="MPN" evidence="6">
    <location>
        <begin position="44"/>
        <end position="166"/>
    </location>
</feature>
<keyword evidence="3" id="KW-0378">Hydrolase</keyword>
<keyword evidence="8" id="KW-1185">Reference proteome</keyword>
<dbReference type="PANTHER" id="PTHR30471:SF3">
    <property type="entry name" value="UPF0758 PROTEIN YEES-RELATED"/>
    <property type="match status" value="1"/>
</dbReference>
<protein>
    <submittedName>
        <fullName evidence="7">DNA repair protein RadC</fullName>
    </submittedName>
</protein>
<dbReference type="Pfam" id="PF04002">
    <property type="entry name" value="RadC"/>
    <property type="match status" value="1"/>
</dbReference>
<evidence type="ECO:0000256" key="1">
    <source>
        <dbReference type="ARBA" id="ARBA00022670"/>
    </source>
</evidence>
<evidence type="ECO:0000313" key="8">
    <source>
        <dbReference type="Proteomes" id="UP001595974"/>
    </source>
</evidence>
<proteinExistence type="predicted"/>
<keyword evidence="5" id="KW-0482">Metalloprotease</keyword>
<evidence type="ECO:0000313" key="7">
    <source>
        <dbReference type="EMBL" id="MFC5772033.1"/>
    </source>
</evidence>
<dbReference type="InterPro" id="IPR001405">
    <property type="entry name" value="UPF0758"/>
</dbReference>
<dbReference type="Proteomes" id="UP001595974">
    <property type="component" value="Unassembled WGS sequence"/>
</dbReference>
<keyword evidence="2" id="KW-0479">Metal-binding</keyword>
<evidence type="ECO:0000256" key="3">
    <source>
        <dbReference type="ARBA" id="ARBA00022801"/>
    </source>
</evidence>
<evidence type="ECO:0000256" key="4">
    <source>
        <dbReference type="ARBA" id="ARBA00022833"/>
    </source>
</evidence>
<evidence type="ECO:0000256" key="2">
    <source>
        <dbReference type="ARBA" id="ARBA00022723"/>
    </source>
</evidence>
<reference evidence="8" key="1">
    <citation type="journal article" date="2019" name="Int. J. Syst. Evol. Microbiol.">
        <title>The Global Catalogue of Microorganisms (GCM) 10K type strain sequencing project: providing services to taxonomists for standard genome sequencing and annotation.</title>
        <authorList>
            <consortium name="The Broad Institute Genomics Platform"/>
            <consortium name="The Broad Institute Genome Sequencing Center for Infectious Disease"/>
            <person name="Wu L."/>
            <person name="Ma J."/>
        </authorList>
    </citation>
    <scope>NUCLEOTIDE SEQUENCE [LARGE SCALE GENOMIC DNA]</scope>
    <source>
        <strain evidence="8">SHR3</strain>
    </source>
</reference>
<keyword evidence="4" id="KW-0862">Zinc</keyword>
<dbReference type="PROSITE" id="PS50249">
    <property type="entry name" value="MPN"/>
    <property type="match status" value="1"/>
</dbReference>
<dbReference type="CDD" id="cd08071">
    <property type="entry name" value="MPN_DUF2466"/>
    <property type="match status" value="1"/>
</dbReference>
<keyword evidence="1" id="KW-0645">Protease</keyword>
<comment type="caution">
    <text evidence="7">The sequence shown here is derived from an EMBL/GenBank/DDBJ whole genome shotgun (WGS) entry which is preliminary data.</text>
</comment>
<evidence type="ECO:0000259" key="6">
    <source>
        <dbReference type="PROSITE" id="PS50249"/>
    </source>
</evidence>
<dbReference type="EMBL" id="JBHSOG010000102">
    <property type="protein sequence ID" value="MFC5772033.1"/>
    <property type="molecule type" value="Genomic_DNA"/>
</dbReference>
<dbReference type="InterPro" id="IPR037518">
    <property type="entry name" value="MPN"/>
</dbReference>
<dbReference type="InterPro" id="IPR025657">
    <property type="entry name" value="RadC_JAB"/>
</dbReference>
<sequence length="166" mass="18012">MSPVLTAEDSRAESKAHPLPPNDDWIIQRAIALLEDRLFKAGPVLGSPAEVRDYLRLTLMAEPNEIFAVVFLNTHHRVIACEPLFKGSVDGTAVYPRVVVQRALALNAACVILAHNHPSGVIEPSSADISITGRIKDALATVDIRVLDHFIIGRGTPYSFVEAGLL</sequence>
<accession>A0ABW1AXI0</accession>
<gene>
    <name evidence="7" type="primary">radC</name>
    <name evidence="7" type="ORF">ACFPTN_21845</name>
</gene>
<dbReference type="PANTHER" id="PTHR30471">
    <property type="entry name" value="DNA REPAIR PROTEIN RADC"/>
    <property type="match status" value="1"/>
</dbReference>
<dbReference type="RefSeq" id="WP_096444965.1">
    <property type="nucleotide sequence ID" value="NZ_JBHSOG010000102.1"/>
</dbReference>